<dbReference type="InterPro" id="IPR019734">
    <property type="entry name" value="TPR_rpt"/>
</dbReference>
<gene>
    <name evidence="5" type="ORF">JIN83_02380</name>
</gene>
<reference evidence="5" key="1">
    <citation type="submission" date="2021-01" db="EMBL/GenBank/DDBJ databases">
        <title>Modified the classification status of verrucomicrobia.</title>
        <authorList>
            <person name="Feng X."/>
        </authorList>
    </citation>
    <scope>NUCLEOTIDE SEQUENCE</scope>
    <source>
        <strain evidence="5">5K15</strain>
    </source>
</reference>
<dbReference type="SUPFAM" id="SSF48452">
    <property type="entry name" value="TPR-like"/>
    <property type="match status" value="1"/>
</dbReference>
<organism evidence="5 6">
    <name type="scientific">Oceaniferula flava</name>
    <dbReference type="NCBI Taxonomy" id="2800421"/>
    <lineage>
        <taxon>Bacteria</taxon>
        <taxon>Pseudomonadati</taxon>
        <taxon>Verrucomicrobiota</taxon>
        <taxon>Verrucomicrobiia</taxon>
        <taxon>Verrucomicrobiales</taxon>
        <taxon>Verrucomicrobiaceae</taxon>
        <taxon>Oceaniferula</taxon>
    </lineage>
</organism>
<comment type="caution">
    <text evidence="5">The sequence shown here is derived from an EMBL/GenBank/DDBJ whole genome shotgun (WGS) entry which is preliminary data.</text>
</comment>
<evidence type="ECO:0000313" key="6">
    <source>
        <dbReference type="Proteomes" id="UP000634206"/>
    </source>
</evidence>
<evidence type="ECO:0000256" key="1">
    <source>
        <dbReference type="ARBA" id="ARBA00022737"/>
    </source>
</evidence>
<keyword evidence="4" id="KW-0732">Signal</keyword>
<dbReference type="RefSeq" id="WP_309488392.1">
    <property type="nucleotide sequence ID" value="NZ_JAENIG010000001.1"/>
</dbReference>
<dbReference type="PROSITE" id="PS50005">
    <property type="entry name" value="TPR"/>
    <property type="match status" value="1"/>
</dbReference>
<evidence type="ECO:0000313" key="5">
    <source>
        <dbReference type="EMBL" id="MBK1853794.1"/>
    </source>
</evidence>
<dbReference type="AlphaFoldDB" id="A0AAE2SBD0"/>
<evidence type="ECO:0000256" key="2">
    <source>
        <dbReference type="ARBA" id="ARBA00022803"/>
    </source>
</evidence>
<evidence type="ECO:0008006" key="7">
    <source>
        <dbReference type="Google" id="ProtNLM"/>
    </source>
</evidence>
<feature type="chain" id="PRO_5042095429" description="Tetratricopeptide repeat protein" evidence="4">
    <location>
        <begin position="21"/>
        <end position="262"/>
    </location>
</feature>
<dbReference type="PANTHER" id="PTHR45586">
    <property type="entry name" value="TPR REPEAT-CONTAINING PROTEIN PA4667"/>
    <property type="match status" value="1"/>
</dbReference>
<dbReference type="SMART" id="SM00028">
    <property type="entry name" value="TPR"/>
    <property type="match status" value="2"/>
</dbReference>
<dbReference type="Proteomes" id="UP000634206">
    <property type="component" value="Unassembled WGS sequence"/>
</dbReference>
<feature type="signal peptide" evidence="4">
    <location>
        <begin position="1"/>
        <end position="20"/>
    </location>
</feature>
<keyword evidence="2 3" id="KW-0802">TPR repeat</keyword>
<dbReference type="Gene3D" id="1.25.40.10">
    <property type="entry name" value="Tetratricopeptide repeat domain"/>
    <property type="match status" value="1"/>
</dbReference>
<feature type="repeat" description="TPR" evidence="3">
    <location>
        <begin position="94"/>
        <end position="127"/>
    </location>
</feature>
<dbReference type="PANTHER" id="PTHR45586:SF1">
    <property type="entry name" value="LIPOPOLYSACCHARIDE ASSEMBLY PROTEIN B"/>
    <property type="match status" value="1"/>
</dbReference>
<evidence type="ECO:0000256" key="4">
    <source>
        <dbReference type="SAM" id="SignalP"/>
    </source>
</evidence>
<evidence type="ECO:0000256" key="3">
    <source>
        <dbReference type="PROSITE-ProRule" id="PRU00339"/>
    </source>
</evidence>
<name>A0AAE2SBD0_9BACT</name>
<accession>A0AAE2SBD0</accession>
<protein>
    <recommendedName>
        <fullName evidence="7">Tetratricopeptide repeat protein</fullName>
    </recommendedName>
</protein>
<sequence length="262" mass="30486">MKYHLSALLLGLSLTTPVWSQDEKAAEPAPAKEASSDSRSKAVKMMQAFSNLPKEKRQEYHQKLIKTQNLFNQKRIFDALEQLDELDQIFPDHPSALNIRGACYVEIRSFAKANKIFQQVLEIAPDNTSVLFNLAEVDFVMKNWQTAHDRFTKLVPKLPESNKAMVRLCEFKLLLCKLKLDKLDEAKAMRDKYDIWDDSPYFYCSRAAILYHEGDKMEAEKMLRNVRYVWRNDGVLAPWQDTLIEFGYIRSFYGGDTEEIEE</sequence>
<keyword evidence="1" id="KW-0677">Repeat</keyword>
<dbReference type="EMBL" id="JAENIG010000001">
    <property type="protein sequence ID" value="MBK1853794.1"/>
    <property type="molecule type" value="Genomic_DNA"/>
</dbReference>
<dbReference type="InterPro" id="IPR011990">
    <property type="entry name" value="TPR-like_helical_dom_sf"/>
</dbReference>
<proteinExistence type="predicted"/>
<dbReference type="InterPro" id="IPR051012">
    <property type="entry name" value="CellSynth/LPSAsmb/PSIAsmb"/>
</dbReference>
<keyword evidence="6" id="KW-1185">Reference proteome</keyword>